<evidence type="ECO:0000256" key="20">
    <source>
        <dbReference type="ARBA" id="ARBA00034000"/>
    </source>
</evidence>
<keyword evidence="12" id="KW-0378">Hydrolase</keyword>
<dbReference type="InterPro" id="IPR012338">
    <property type="entry name" value="Beta-lactam/transpept-like"/>
</dbReference>
<keyword evidence="14 23" id="KW-0573">Peptidoglycan synthesis</keyword>
<evidence type="ECO:0000256" key="4">
    <source>
        <dbReference type="ARBA" id="ARBA00007090"/>
    </source>
</evidence>
<comment type="catalytic activity">
    <reaction evidence="20">
        <text>Preferential cleavage: (Ac)2-L-Lys-D-Ala-|-D-Ala. Also transpeptidation of peptidyl-alanyl moieties that are N-acyl substituents of D-alanine.</text>
        <dbReference type="EC" id="3.4.16.4"/>
    </reaction>
</comment>
<evidence type="ECO:0000256" key="18">
    <source>
        <dbReference type="ARBA" id="ARBA00023316"/>
    </source>
</evidence>
<evidence type="ECO:0000256" key="12">
    <source>
        <dbReference type="ARBA" id="ARBA00022801"/>
    </source>
</evidence>
<dbReference type="InterPro" id="IPR001264">
    <property type="entry name" value="Glyco_trans_51"/>
</dbReference>
<dbReference type="Pfam" id="PF14814">
    <property type="entry name" value="UB2H"/>
    <property type="match status" value="1"/>
</dbReference>
<keyword evidence="18 23" id="KW-0961">Cell wall biogenesis/degradation</keyword>
<keyword evidence="25" id="KW-1133">Transmembrane helix</keyword>
<dbReference type="Gene3D" id="3.40.710.10">
    <property type="entry name" value="DD-peptidase/beta-lactamase superfamily"/>
    <property type="match status" value="1"/>
</dbReference>
<dbReference type="AlphaFoldDB" id="A0AAW3ZSE2"/>
<dbReference type="GO" id="GO:0046677">
    <property type="term" value="P:response to antibiotic"/>
    <property type="evidence" value="ECO:0007669"/>
    <property type="project" value="UniProtKB-UniRule"/>
</dbReference>
<proteinExistence type="inferred from homology"/>
<evidence type="ECO:0000259" key="28">
    <source>
        <dbReference type="Pfam" id="PF14814"/>
    </source>
</evidence>
<organism evidence="29 30">
    <name type="scientific">Pseudomarimonas arenosa</name>
    <dbReference type="NCBI Taxonomy" id="2774145"/>
    <lineage>
        <taxon>Bacteria</taxon>
        <taxon>Pseudomonadati</taxon>
        <taxon>Pseudomonadota</taxon>
        <taxon>Gammaproteobacteria</taxon>
        <taxon>Lysobacterales</taxon>
        <taxon>Lysobacteraceae</taxon>
        <taxon>Pseudomarimonas</taxon>
    </lineage>
</organism>
<dbReference type="GO" id="GO:0005886">
    <property type="term" value="C:plasma membrane"/>
    <property type="evidence" value="ECO:0007669"/>
    <property type="project" value="UniProtKB-SubCell"/>
</dbReference>
<keyword evidence="15 25" id="KW-0472">Membrane</keyword>
<dbReference type="GO" id="GO:0006508">
    <property type="term" value="P:proteolysis"/>
    <property type="evidence" value="ECO:0007669"/>
    <property type="project" value="UniProtKB-KW"/>
</dbReference>
<gene>
    <name evidence="29" type="primary">mrcB</name>
    <name evidence="29" type="ORF">IFO71_15395</name>
</gene>
<feature type="domain" description="Penicillin-binding protein transpeptidase" evidence="26">
    <location>
        <begin position="425"/>
        <end position="667"/>
    </location>
</feature>
<dbReference type="GO" id="GO:0030288">
    <property type="term" value="C:outer membrane-bounded periplasmic space"/>
    <property type="evidence" value="ECO:0007669"/>
    <property type="project" value="TreeGrafter"/>
</dbReference>
<evidence type="ECO:0000256" key="1">
    <source>
        <dbReference type="ARBA" id="ARBA00002624"/>
    </source>
</evidence>
<keyword evidence="30" id="KW-1185">Reference proteome</keyword>
<evidence type="ECO:0000256" key="7">
    <source>
        <dbReference type="ARBA" id="ARBA00022475"/>
    </source>
</evidence>
<dbReference type="InterPro" id="IPR050396">
    <property type="entry name" value="Glycosyltr_51/Transpeptidase"/>
</dbReference>
<evidence type="ECO:0000256" key="24">
    <source>
        <dbReference type="PIRSR" id="PIRSR002799-1"/>
    </source>
</evidence>
<evidence type="ECO:0000256" key="11">
    <source>
        <dbReference type="ARBA" id="ARBA00022679"/>
    </source>
</evidence>
<evidence type="ECO:0000259" key="26">
    <source>
        <dbReference type="Pfam" id="PF00905"/>
    </source>
</evidence>
<dbReference type="RefSeq" id="WP_192030548.1">
    <property type="nucleotide sequence ID" value="NZ_JACYTR010000041.1"/>
</dbReference>
<evidence type="ECO:0000256" key="9">
    <source>
        <dbReference type="ARBA" id="ARBA00022670"/>
    </source>
</evidence>
<evidence type="ECO:0000256" key="10">
    <source>
        <dbReference type="ARBA" id="ARBA00022676"/>
    </source>
</evidence>
<dbReference type="NCBIfam" id="TIGR02071">
    <property type="entry name" value="PBP_1b"/>
    <property type="match status" value="1"/>
</dbReference>
<dbReference type="PANTHER" id="PTHR32282:SF11">
    <property type="entry name" value="PENICILLIN-BINDING PROTEIN 1B"/>
    <property type="match status" value="1"/>
</dbReference>
<dbReference type="EMBL" id="JACYTR010000041">
    <property type="protein sequence ID" value="MBD8527126.1"/>
    <property type="molecule type" value="Genomic_DNA"/>
</dbReference>
<dbReference type="InterPro" id="IPR028166">
    <property type="entry name" value="UB2H"/>
</dbReference>
<keyword evidence="10 23" id="KW-0328">Glycosyltransferase</keyword>
<keyword evidence="8" id="KW-0121">Carboxypeptidase</keyword>
<evidence type="ECO:0000313" key="29">
    <source>
        <dbReference type="EMBL" id="MBD8527126.1"/>
    </source>
</evidence>
<sequence length="763" mass="83607">MARSTASAPAAEKSSHWRWLRYPTLLGIGLALGFLVPYFWAVDRWLQQEFGRLTWSEPTRVWARPLHLRPGLAMTAKALGIELAAAQYRSQGRGAGSYTQTGNSFELRTRAFRDVDLQRPAQQLRLELANGRLRSLQSSDGRALAEAWLDPARIATLYGPEREERRLVRLAELPPTLLAAVQAVEDRSFKHHRGIDFWGILRALVSNIEAGEIRQGASTLTQQLVRNLYLSRDQTWSRKLREAAYSLVIEARFDKARIFEAYLNQVYLGQSGGQAIHGIGAAAEFWFGRQAIDLEAAEIALLVGMIQGPSYYDPRKHPQRATQRRNLVLKMLLDTGVLDQAVVEAAQAAPLGVLAKPQLAANVFPAFLALVQTQLERDYPAERLRGAGLNVLTTLAPSAQRAAEQALAQTLKSLDGAAKGATLEGAVVLTDTGSGEVQAVVGARDPRRQGFDRALQAKRPVGSLLKPFVYLLALAQPGRYHLASEIEDAPITLRVSAGKEWSPDNYDGRSHGWVTLMDALAQSYNQAAVRLGMDIGVDRLVRLIDVLTSIRPDAHPSLLLGAVDLSPLETAQLYQFLASTGQVQPLRAVRGVLDAEGRALSRYARPLPEAERGDAIATRLIAIALQYAARSGTARRLQQEGVAYLNTAGKTGTSNDSRDSWFAGWTGSHLGVVWIGDDQNRPTGLTGGAGAMKVWAAIFRDLPSEPLKVSAEGLESAWLAADAPVQTDPECEGARQFWFVAGYSPAEHRGCTLSRLRDWFSRE</sequence>
<evidence type="ECO:0000256" key="8">
    <source>
        <dbReference type="ARBA" id="ARBA00022645"/>
    </source>
</evidence>
<evidence type="ECO:0000256" key="19">
    <source>
        <dbReference type="ARBA" id="ARBA00032454"/>
    </source>
</evidence>
<feature type="domain" description="Glycosyl transferase family 51" evidence="27">
    <location>
        <begin position="155"/>
        <end position="331"/>
    </location>
</feature>
<dbReference type="GO" id="GO:0008360">
    <property type="term" value="P:regulation of cell shape"/>
    <property type="evidence" value="ECO:0007669"/>
    <property type="project" value="UniProtKB-UniRule"/>
</dbReference>
<dbReference type="GO" id="GO:0071555">
    <property type="term" value="P:cell wall organization"/>
    <property type="evidence" value="ECO:0007669"/>
    <property type="project" value="UniProtKB-UniRule"/>
</dbReference>
<evidence type="ECO:0000256" key="6">
    <source>
        <dbReference type="ARBA" id="ARBA00018637"/>
    </source>
</evidence>
<dbReference type="InterPro" id="IPR001460">
    <property type="entry name" value="PCN-bd_Tpept"/>
</dbReference>
<evidence type="ECO:0000256" key="14">
    <source>
        <dbReference type="ARBA" id="ARBA00022984"/>
    </source>
</evidence>
<keyword evidence="25" id="KW-0812">Transmembrane</keyword>
<keyword evidence="11 23" id="KW-0808">Transferase</keyword>
<feature type="active site" description="Acyl-ester intermediate; for transpeptidase activity" evidence="24">
    <location>
        <position position="463"/>
    </location>
</feature>
<feature type="transmembrane region" description="Helical" evidence="25">
    <location>
        <begin position="20"/>
        <end position="40"/>
    </location>
</feature>
<dbReference type="Pfam" id="PF00905">
    <property type="entry name" value="Transpeptidase"/>
    <property type="match status" value="1"/>
</dbReference>
<feature type="active site" description="Proton donor; for transglycosylase activity" evidence="24">
    <location>
        <position position="185"/>
    </location>
</feature>
<dbReference type="GO" id="GO:0009274">
    <property type="term" value="C:peptidoglycan-based cell wall"/>
    <property type="evidence" value="ECO:0007669"/>
    <property type="project" value="UniProtKB-UniRule"/>
</dbReference>
<comment type="similarity">
    <text evidence="4 23">In the C-terminal section; belongs to the transpeptidase family.</text>
</comment>
<evidence type="ECO:0000256" key="17">
    <source>
        <dbReference type="ARBA" id="ARBA00023268"/>
    </source>
</evidence>
<comment type="caution">
    <text evidence="29">The sequence shown here is derived from an EMBL/GenBank/DDBJ whole genome shotgun (WGS) entry which is preliminary data.</text>
</comment>
<evidence type="ECO:0000256" key="21">
    <source>
        <dbReference type="ARBA" id="ARBA00049902"/>
    </source>
</evidence>
<comment type="catalytic activity">
    <reaction evidence="21">
        <text>[GlcNAc-(1-&gt;4)-Mur2Ac(oyl-L-Ala-gamma-D-Glu-L-Lys-D-Ala-D-Ala)](n)-di-trans,octa-cis-undecaprenyl diphosphate + beta-D-GlcNAc-(1-&gt;4)-Mur2Ac(oyl-L-Ala-gamma-D-Glu-L-Lys-D-Ala-D-Ala)-di-trans,octa-cis-undecaprenyl diphosphate = [GlcNAc-(1-&gt;4)-Mur2Ac(oyl-L-Ala-gamma-D-Glu-L-Lys-D-Ala-D-Ala)](n+1)-di-trans,octa-cis-undecaprenyl diphosphate + di-trans,octa-cis-undecaprenyl diphosphate + H(+)</text>
        <dbReference type="Rhea" id="RHEA:23708"/>
        <dbReference type="Rhea" id="RHEA-COMP:9602"/>
        <dbReference type="Rhea" id="RHEA-COMP:9603"/>
        <dbReference type="ChEBI" id="CHEBI:15378"/>
        <dbReference type="ChEBI" id="CHEBI:58405"/>
        <dbReference type="ChEBI" id="CHEBI:60033"/>
        <dbReference type="ChEBI" id="CHEBI:78435"/>
        <dbReference type="EC" id="2.4.99.28"/>
    </reaction>
</comment>
<evidence type="ECO:0000259" key="27">
    <source>
        <dbReference type="Pfam" id="PF00912"/>
    </source>
</evidence>
<comment type="pathway">
    <text evidence="3 23">Cell wall biogenesis; peptidoglycan biosynthesis.</text>
</comment>
<keyword evidence="17" id="KW-0511">Multifunctional enzyme</keyword>
<evidence type="ECO:0000256" key="25">
    <source>
        <dbReference type="SAM" id="Phobius"/>
    </source>
</evidence>
<comment type="similarity">
    <text evidence="5 23">In the N-terminal section; belongs to the glycosyltransferase 51 family.</text>
</comment>
<dbReference type="GO" id="GO:0008955">
    <property type="term" value="F:peptidoglycan glycosyltransferase activity"/>
    <property type="evidence" value="ECO:0007669"/>
    <property type="project" value="UniProtKB-UniRule"/>
</dbReference>
<dbReference type="GO" id="GO:0009252">
    <property type="term" value="P:peptidoglycan biosynthetic process"/>
    <property type="evidence" value="ECO:0007669"/>
    <property type="project" value="UniProtKB-UniRule"/>
</dbReference>
<keyword evidence="13 23" id="KW-0133">Cell shape</keyword>
<dbReference type="GO" id="GO:0009002">
    <property type="term" value="F:serine-type D-Ala-D-Ala carboxypeptidase activity"/>
    <property type="evidence" value="ECO:0007669"/>
    <property type="project" value="UniProtKB-EC"/>
</dbReference>
<evidence type="ECO:0000256" key="22">
    <source>
        <dbReference type="NCBIfam" id="TIGR02071"/>
    </source>
</evidence>
<dbReference type="InterPro" id="IPR036950">
    <property type="entry name" value="PBP_transglycosylase"/>
</dbReference>
<dbReference type="Gene3D" id="3.30.2060.10">
    <property type="entry name" value="Penicillin-binding protein 1b domain"/>
    <property type="match status" value="1"/>
</dbReference>
<dbReference type="InterPro" id="IPR011813">
    <property type="entry name" value="PBP_1b"/>
</dbReference>
<evidence type="ECO:0000256" key="2">
    <source>
        <dbReference type="ARBA" id="ARBA00004236"/>
    </source>
</evidence>
<reference evidence="29 30" key="1">
    <citation type="submission" date="2020-09" db="EMBL/GenBank/DDBJ databases">
        <title>Pseudoxanthomonas sp. CAU 1598 isolated from sand of Yaerae Beach.</title>
        <authorList>
            <person name="Kim W."/>
        </authorList>
    </citation>
    <scope>NUCLEOTIDE SEQUENCE [LARGE SCALE GENOMIC DNA]</scope>
    <source>
        <strain evidence="29 30">CAU 1598</strain>
    </source>
</reference>
<dbReference type="GO" id="GO:0008658">
    <property type="term" value="F:penicillin binding"/>
    <property type="evidence" value="ECO:0007669"/>
    <property type="project" value="UniProtKB-UniRule"/>
</dbReference>
<evidence type="ECO:0000313" key="30">
    <source>
        <dbReference type="Proteomes" id="UP000613768"/>
    </source>
</evidence>
<dbReference type="Proteomes" id="UP000613768">
    <property type="component" value="Unassembled WGS sequence"/>
</dbReference>
<dbReference type="SUPFAM" id="SSF53955">
    <property type="entry name" value="Lysozyme-like"/>
    <property type="match status" value="1"/>
</dbReference>
<dbReference type="Gene3D" id="1.10.3810.10">
    <property type="entry name" value="Biosynthetic peptidoglycan transglycosylase-like"/>
    <property type="match status" value="1"/>
</dbReference>
<evidence type="ECO:0000256" key="5">
    <source>
        <dbReference type="ARBA" id="ARBA00007739"/>
    </source>
</evidence>
<evidence type="ECO:0000256" key="3">
    <source>
        <dbReference type="ARBA" id="ARBA00004752"/>
    </source>
</evidence>
<evidence type="ECO:0000256" key="16">
    <source>
        <dbReference type="ARBA" id="ARBA00023251"/>
    </source>
</evidence>
<accession>A0AAW3ZSE2</accession>
<dbReference type="Pfam" id="PF00912">
    <property type="entry name" value="Transgly"/>
    <property type="match status" value="1"/>
</dbReference>
<keyword evidence="9" id="KW-0645">Protease</keyword>
<comment type="subcellular location">
    <subcellularLocation>
        <location evidence="2">Cell membrane</location>
    </subcellularLocation>
</comment>
<dbReference type="SUPFAM" id="SSF56601">
    <property type="entry name" value="beta-lactamase/transpeptidase-like"/>
    <property type="match status" value="1"/>
</dbReference>
<dbReference type="PANTHER" id="PTHR32282">
    <property type="entry name" value="BINDING PROTEIN TRANSPEPTIDASE, PUTATIVE-RELATED"/>
    <property type="match status" value="1"/>
</dbReference>
<evidence type="ECO:0000256" key="13">
    <source>
        <dbReference type="ARBA" id="ARBA00022960"/>
    </source>
</evidence>
<evidence type="ECO:0000256" key="15">
    <source>
        <dbReference type="ARBA" id="ARBA00023136"/>
    </source>
</evidence>
<dbReference type="InterPro" id="IPR023346">
    <property type="entry name" value="Lysozyme-like_dom_sf"/>
</dbReference>
<keyword evidence="7" id="KW-1003">Cell membrane</keyword>
<comment type="function">
    <text evidence="1 23">Cell wall formation. Synthesis of cross-linked peptidoglycan from the lipid intermediates. The enzyme has a penicillin-insensitive transglycosylase N-terminal domain (formation of linear glycan strands) and a penicillin-sensitive transpeptidase C-terminal domain (cross-linking of the peptide subunits).</text>
</comment>
<keyword evidence="16" id="KW-0046">Antibiotic resistance</keyword>
<name>A0AAW3ZSE2_9GAMM</name>
<dbReference type="PIRSF" id="PIRSF002799">
    <property type="entry name" value="PBP_1b"/>
    <property type="match status" value="1"/>
</dbReference>
<evidence type="ECO:0000256" key="23">
    <source>
        <dbReference type="PIRNR" id="PIRNR002799"/>
    </source>
</evidence>
<protein>
    <recommendedName>
        <fullName evidence="6 22">Penicillin-binding protein 1B</fullName>
        <shortName evidence="23">PBP-1b</shortName>
        <shortName evidence="23">PBP1b</shortName>
    </recommendedName>
    <alternativeName>
        <fullName evidence="19 23">Murein polymerase</fullName>
    </alternativeName>
</protein>
<feature type="domain" description="Bifunctional transglycosylase second" evidence="28">
    <location>
        <begin position="68"/>
        <end position="146"/>
    </location>
</feature>